<evidence type="ECO:0000313" key="8">
    <source>
        <dbReference type="Proteomes" id="UP000539064"/>
    </source>
</evidence>
<dbReference type="EMBL" id="JAARVG010000017">
    <property type="protein sequence ID" value="MBC1794759.1"/>
    <property type="molecule type" value="Genomic_DNA"/>
</dbReference>
<reference evidence="7 8" key="1">
    <citation type="submission" date="2020-03" db="EMBL/GenBank/DDBJ databases">
        <title>Soil Listeria distribution.</title>
        <authorList>
            <person name="Liao J."/>
            <person name="Wiedmann M."/>
        </authorList>
    </citation>
    <scope>NUCLEOTIDE SEQUENCE [LARGE SCALE GENOMIC DNA]</scope>
    <source>
        <strain evidence="7 8">FSL L7-0978</strain>
    </source>
</reference>
<keyword evidence="4" id="KW-0812">Transmembrane</keyword>
<feature type="domain" description="Thioester" evidence="5">
    <location>
        <begin position="72"/>
        <end position="133"/>
    </location>
</feature>
<keyword evidence="2" id="KW-0964">Secreted</keyword>
<keyword evidence="3" id="KW-0732">Signal</keyword>
<evidence type="ECO:0000259" key="5">
    <source>
        <dbReference type="Pfam" id="PF08341"/>
    </source>
</evidence>
<protein>
    <submittedName>
        <fullName evidence="7">Cys-Gln thioester bond-forming surface protein</fullName>
    </submittedName>
</protein>
<evidence type="ECO:0000256" key="1">
    <source>
        <dbReference type="ARBA" id="ARBA00007257"/>
    </source>
</evidence>
<dbReference type="SUPFAM" id="SSF49478">
    <property type="entry name" value="Cna protein B-type domain"/>
    <property type="match status" value="1"/>
</dbReference>
<evidence type="ECO:0000256" key="4">
    <source>
        <dbReference type="SAM" id="Phobius"/>
    </source>
</evidence>
<comment type="caution">
    <text evidence="7">The sequence shown here is derived from an EMBL/GenBank/DDBJ whole genome shotgun (WGS) entry which is preliminary data.</text>
</comment>
<evidence type="ECO:0000259" key="6">
    <source>
        <dbReference type="Pfam" id="PF17802"/>
    </source>
</evidence>
<keyword evidence="4" id="KW-1133">Transmembrane helix</keyword>
<dbReference type="Pfam" id="PF17802">
    <property type="entry name" value="SpaA"/>
    <property type="match status" value="4"/>
</dbReference>
<dbReference type="RefSeq" id="WP_185426946.1">
    <property type="nucleotide sequence ID" value="NZ_JAARRV010000006.1"/>
</dbReference>
<comment type="similarity">
    <text evidence="1">Belongs to the serine-aspartate repeat-containing protein (SDr) family.</text>
</comment>
<sequence>MTIIKNKAQQVKIIAIMLITMILVNLLQPLDAMAASLQLDETGYNYTGISFTNGVKLENKVIWNMKMDGKDVFCVDSGAPANTESGYNPESYMSDKKDLLSKIAYYGFTQTDQSYKEFATTQLLIWEVLGEQLEWTSLPNYWSDREVILAKVKKHDTQPSWDKQTITLIEGQEFVLDDTNKVADWLSVTNNTTEISVTKDGNKLKLKADKNAESGEISFAKVPNTTIGTSIIYNKADRQSLVDFHLQDAGNATLKVNVKKLGGVRIKKIDETTKQPLPNTTIKFEYNNTFKEVVTNDDGVAELQGIPEGTEVKASELLAPTKYHNLGESQTVVVKANETIELIFNNSEQLGIVSLKKTGQLFGDVMPNEHYSLVDALYGIYDSTDTRIGELSTDEFGKATSIPLGLGKYYLLEERAPLGYLLSEEKISFEIEYAGQDVAITSTQVQAVDIEQKGTAKLIKEDAETGDKAQGNAVLDGAVYELYRSSDDKLMDTVTIENGQAQSDNLVLDNYYWLEKEAPTGYLLDSNKHTFDLTYNKESESANATVTVKEKVIKEKIKIIKCDEATKEPIKNNSATFKIKDMQTGEFIEQNGKSEFSTDKAGEFTTDNLPYGDYELIEIVAPSNYQLMSKPTSITIDGTHDGVIEMRITNKESPKVFPIKNEPQKVVPIKALKGLASNPLPALGDKNSLTIILLGLGIITIGIAIYRNNKYKKQKH</sequence>
<feature type="domain" description="SpaA-like prealbumin fold" evidence="6">
    <location>
        <begin position="263"/>
        <end position="346"/>
    </location>
</feature>
<organism evidence="7 8">
    <name type="scientific">Listeria booriae</name>
    <dbReference type="NCBI Taxonomy" id="1552123"/>
    <lineage>
        <taxon>Bacteria</taxon>
        <taxon>Bacillati</taxon>
        <taxon>Bacillota</taxon>
        <taxon>Bacilli</taxon>
        <taxon>Bacillales</taxon>
        <taxon>Listeriaceae</taxon>
        <taxon>Listeria</taxon>
    </lineage>
</organism>
<dbReference type="InterPro" id="IPR041033">
    <property type="entry name" value="SpaA_PFL_dom_1"/>
</dbReference>
<accession>A0A7X1CN20</accession>
<keyword evidence="4" id="KW-0472">Membrane</keyword>
<dbReference type="InterPro" id="IPR013552">
    <property type="entry name" value="Thioester_dom"/>
</dbReference>
<dbReference type="Proteomes" id="UP000539064">
    <property type="component" value="Unassembled WGS sequence"/>
</dbReference>
<feature type="domain" description="SpaA-like prealbumin fold" evidence="6">
    <location>
        <begin position="372"/>
        <end position="441"/>
    </location>
</feature>
<dbReference type="PANTHER" id="PTHR36108:SF13">
    <property type="entry name" value="COLOSSIN-B-RELATED"/>
    <property type="match status" value="1"/>
</dbReference>
<gene>
    <name evidence="7" type="ORF">HCA52_15095</name>
</gene>
<evidence type="ECO:0000256" key="3">
    <source>
        <dbReference type="ARBA" id="ARBA00022729"/>
    </source>
</evidence>
<dbReference type="Pfam" id="PF08341">
    <property type="entry name" value="TED"/>
    <property type="match status" value="1"/>
</dbReference>
<evidence type="ECO:0000313" key="7">
    <source>
        <dbReference type="EMBL" id="MBC1794759.1"/>
    </source>
</evidence>
<dbReference type="AlphaFoldDB" id="A0A7X1CN20"/>
<feature type="transmembrane region" description="Helical" evidence="4">
    <location>
        <begin position="688"/>
        <end position="706"/>
    </location>
</feature>
<feature type="domain" description="SpaA-like prealbumin fold" evidence="6">
    <location>
        <begin position="556"/>
        <end position="651"/>
    </location>
</feature>
<dbReference type="PANTHER" id="PTHR36108">
    <property type="entry name" value="COLOSSIN-B-RELATED"/>
    <property type="match status" value="1"/>
</dbReference>
<proteinExistence type="inferred from homology"/>
<feature type="domain" description="SpaA-like prealbumin fold" evidence="6">
    <location>
        <begin position="470"/>
        <end position="541"/>
    </location>
</feature>
<evidence type="ECO:0000256" key="2">
    <source>
        <dbReference type="ARBA" id="ARBA00022525"/>
    </source>
</evidence>
<name>A0A7X1CN20_9LIST</name>
<dbReference type="Gene3D" id="2.60.40.10">
    <property type="entry name" value="Immunoglobulins"/>
    <property type="match status" value="4"/>
</dbReference>
<feature type="transmembrane region" description="Helical" evidence="4">
    <location>
        <begin position="12"/>
        <end position="30"/>
    </location>
</feature>
<dbReference type="InterPro" id="IPR013783">
    <property type="entry name" value="Ig-like_fold"/>
</dbReference>